<proteinExistence type="predicted"/>
<reference evidence="2" key="1">
    <citation type="submission" date="2022-08" db="EMBL/GenBank/DDBJ databases">
        <title>Novel sulphate-reducing endosymbionts in the free-living metamonad Anaeramoeba.</title>
        <authorList>
            <person name="Jerlstrom-Hultqvist J."/>
            <person name="Cepicka I."/>
            <person name="Gallot-Lavallee L."/>
            <person name="Salas-Leiva D."/>
            <person name="Curtis B.A."/>
            <person name="Zahonova K."/>
            <person name="Pipaliya S."/>
            <person name="Dacks J."/>
            <person name="Roger A.J."/>
        </authorList>
    </citation>
    <scope>NUCLEOTIDE SEQUENCE</scope>
    <source>
        <strain evidence="2">Busselton2</strain>
    </source>
</reference>
<gene>
    <name evidence="2" type="ORF">M0812_27643</name>
</gene>
<feature type="compositionally biased region" description="Pro residues" evidence="1">
    <location>
        <begin position="576"/>
        <end position="594"/>
    </location>
</feature>
<dbReference type="AlphaFoldDB" id="A0AAV7YCE4"/>
<evidence type="ECO:0000256" key="1">
    <source>
        <dbReference type="SAM" id="MobiDB-lite"/>
    </source>
</evidence>
<dbReference type="EMBL" id="JANTQA010000070">
    <property type="protein sequence ID" value="KAJ3425208.1"/>
    <property type="molecule type" value="Genomic_DNA"/>
</dbReference>
<feature type="compositionally biased region" description="Low complexity" evidence="1">
    <location>
        <begin position="462"/>
        <end position="575"/>
    </location>
</feature>
<feature type="compositionally biased region" description="Basic and acidic residues" evidence="1">
    <location>
        <begin position="346"/>
        <end position="360"/>
    </location>
</feature>
<comment type="caution">
    <text evidence="2">The sequence shown here is derived from an EMBL/GenBank/DDBJ whole genome shotgun (WGS) entry which is preliminary data.</text>
</comment>
<evidence type="ECO:0000313" key="3">
    <source>
        <dbReference type="Proteomes" id="UP001146793"/>
    </source>
</evidence>
<organism evidence="2 3">
    <name type="scientific">Anaeramoeba flamelloides</name>
    <dbReference type="NCBI Taxonomy" id="1746091"/>
    <lineage>
        <taxon>Eukaryota</taxon>
        <taxon>Metamonada</taxon>
        <taxon>Anaeramoebidae</taxon>
        <taxon>Anaeramoeba</taxon>
    </lineage>
</organism>
<feature type="compositionally biased region" description="Low complexity" evidence="1">
    <location>
        <begin position="595"/>
        <end position="608"/>
    </location>
</feature>
<evidence type="ECO:0000313" key="2">
    <source>
        <dbReference type="EMBL" id="KAJ3425208.1"/>
    </source>
</evidence>
<dbReference type="Proteomes" id="UP001146793">
    <property type="component" value="Unassembled WGS sequence"/>
</dbReference>
<name>A0AAV7YCE4_9EUKA</name>
<feature type="region of interest" description="Disordered" evidence="1">
    <location>
        <begin position="462"/>
        <end position="608"/>
    </location>
</feature>
<feature type="region of interest" description="Disordered" evidence="1">
    <location>
        <begin position="332"/>
        <end position="368"/>
    </location>
</feature>
<protein>
    <submittedName>
        <fullName evidence="2">Mediator of RNA polymerase ii transcription subunit</fullName>
    </submittedName>
</protein>
<sequence length="644" mass="76309">MTLQQNSTQTSQTFLTEPRFGSTISLEYLEKLITFDIQMIVKFLTNGGIKSLSHFVLQKVQSSDYSNLLKILNLLLKLSNNDPNPLYSSKISLLINEIDKVIHTSDFLTFYPDLQKRLSIDNLIAQLQKKFNELVRKRGFEDSLELQIFEQNFPQKTNTLKKLRVNDKIPQNGKENQISPKILTNKELQEKLLLANQNKGYNKTIGISNENKQIEPERKIRKVRKNVKYKPKNKLVIVEFFENKKEESLDLKLKLQNVLWSQPLSLKTTEGQSLKIKRESKEKMIQEYRQDGCIREIFIFGNKPPFTPEEAKEDSDPNFKFDSSTFFSQFGKNKEKDQIKNNSEFNETKDRDTKEEKVLEQGEIDDDEKEEQQLLNEMKEMNENQVYGENEQNEEKQEEKILIIPWEKNDILSNERLIDSVLENPQLYSTLMNVFSKQENGLQNDPQKTNYIPPIQNNMNMNMNMNMNGNNNFPYSPNNNFQPQPLQYPQQYQQPPQQFQQPPQQFQQQPQQFQQPQQQFQQPQQQFQQPQQQFQQPQQQFQQQPQQYQMQPFNQQNPQSFNQMPPPQMNNMQMQQPPPQQYQQPPPQQQPMYPPQMNNFNGMNNQQNVGYYDQYNTFQNSYPSNNFYPPQNIIQPQYPPPQQY</sequence>
<accession>A0AAV7YCE4</accession>